<protein>
    <submittedName>
        <fullName evidence="2">Uncharacterized protein</fullName>
    </submittedName>
</protein>
<evidence type="ECO:0000313" key="3">
    <source>
        <dbReference type="Proteomes" id="UP000321532"/>
    </source>
</evidence>
<accession>A0A512B2L4</accession>
<reference evidence="2 3" key="1">
    <citation type="submission" date="2019-07" db="EMBL/GenBank/DDBJ databases">
        <title>Whole genome shotgun sequence of Adhaeribacter aerolatus NBRC 106133.</title>
        <authorList>
            <person name="Hosoyama A."/>
            <person name="Uohara A."/>
            <person name="Ohji S."/>
            <person name="Ichikawa N."/>
        </authorList>
    </citation>
    <scope>NUCLEOTIDE SEQUENCE [LARGE SCALE GENOMIC DNA]</scope>
    <source>
        <strain evidence="2 3">NBRC 106133</strain>
    </source>
</reference>
<keyword evidence="3" id="KW-1185">Reference proteome</keyword>
<gene>
    <name evidence="2" type="ORF">AAE02nite_38530</name>
</gene>
<dbReference type="RefSeq" id="WP_146901705.1">
    <property type="nucleotide sequence ID" value="NZ_BJYS01000032.1"/>
</dbReference>
<dbReference type="Proteomes" id="UP000321532">
    <property type="component" value="Unassembled WGS sequence"/>
</dbReference>
<dbReference type="EMBL" id="BJYS01000032">
    <property type="protein sequence ID" value="GEO06189.1"/>
    <property type="molecule type" value="Genomic_DNA"/>
</dbReference>
<proteinExistence type="predicted"/>
<keyword evidence="1" id="KW-0472">Membrane</keyword>
<feature type="transmembrane region" description="Helical" evidence="1">
    <location>
        <begin position="52"/>
        <end position="72"/>
    </location>
</feature>
<keyword evidence="1" id="KW-1133">Transmembrane helix</keyword>
<name>A0A512B2L4_9BACT</name>
<sequence length="73" mass="7942">MLNFFSVLWGIITLLLAVISFIPLLGWGNWFVIPLAVVGAIIGAFSSKRSGLYLNIIALLLAMFRLMIGGGFI</sequence>
<dbReference type="OrthoDB" id="7391824at2"/>
<comment type="caution">
    <text evidence="2">The sequence shown here is derived from an EMBL/GenBank/DDBJ whole genome shotgun (WGS) entry which is preliminary data.</text>
</comment>
<dbReference type="AlphaFoldDB" id="A0A512B2L4"/>
<organism evidence="2 3">
    <name type="scientific">Adhaeribacter aerolatus</name>
    <dbReference type="NCBI Taxonomy" id="670289"/>
    <lineage>
        <taxon>Bacteria</taxon>
        <taxon>Pseudomonadati</taxon>
        <taxon>Bacteroidota</taxon>
        <taxon>Cytophagia</taxon>
        <taxon>Cytophagales</taxon>
        <taxon>Hymenobacteraceae</taxon>
        <taxon>Adhaeribacter</taxon>
    </lineage>
</organism>
<evidence type="ECO:0000256" key="1">
    <source>
        <dbReference type="SAM" id="Phobius"/>
    </source>
</evidence>
<feature type="transmembrane region" description="Helical" evidence="1">
    <location>
        <begin position="27"/>
        <end position="45"/>
    </location>
</feature>
<evidence type="ECO:0000313" key="2">
    <source>
        <dbReference type="EMBL" id="GEO06189.1"/>
    </source>
</evidence>
<keyword evidence="1" id="KW-0812">Transmembrane</keyword>